<evidence type="ECO:0000256" key="6">
    <source>
        <dbReference type="ARBA" id="ARBA00022989"/>
    </source>
</evidence>
<dbReference type="InterPro" id="IPR001296">
    <property type="entry name" value="Glyco_trans_1"/>
</dbReference>
<reference evidence="14 15" key="1">
    <citation type="journal article" date="2023" name="Commun. Biol.">
        <title>Genome analysis of Parmales, the sister group of diatoms, reveals the evolutionary specialization of diatoms from phago-mixotrophs to photoautotrophs.</title>
        <authorList>
            <person name="Ban H."/>
            <person name="Sato S."/>
            <person name="Yoshikawa S."/>
            <person name="Yamada K."/>
            <person name="Nakamura Y."/>
            <person name="Ichinomiya M."/>
            <person name="Sato N."/>
            <person name="Blanc-Mathieu R."/>
            <person name="Endo H."/>
            <person name="Kuwata A."/>
            <person name="Ogata H."/>
        </authorList>
    </citation>
    <scope>NUCLEOTIDE SEQUENCE [LARGE SCALE GENOMIC DNA]</scope>
</reference>
<accession>A0ABQ6M609</accession>
<evidence type="ECO:0000256" key="3">
    <source>
        <dbReference type="ARBA" id="ARBA00022679"/>
    </source>
</evidence>
<dbReference type="EC" id="2.4.1.132" evidence="10"/>
<dbReference type="InterPro" id="IPR027054">
    <property type="entry name" value="ALG2"/>
</dbReference>
<dbReference type="EMBL" id="BRYB01002474">
    <property type="protein sequence ID" value="GMI20156.1"/>
    <property type="molecule type" value="Genomic_DNA"/>
</dbReference>
<evidence type="ECO:0000256" key="5">
    <source>
        <dbReference type="ARBA" id="ARBA00022824"/>
    </source>
</evidence>
<dbReference type="Pfam" id="PF00534">
    <property type="entry name" value="Glycos_transf_1"/>
    <property type="match status" value="1"/>
</dbReference>
<keyword evidence="4 10" id="KW-0812">Transmembrane</keyword>
<evidence type="ECO:0000256" key="10">
    <source>
        <dbReference type="RuleBase" id="RU367136"/>
    </source>
</evidence>
<feature type="compositionally biased region" description="Pro residues" evidence="11">
    <location>
        <begin position="24"/>
        <end position="45"/>
    </location>
</feature>
<evidence type="ECO:0000256" key="9">
    <source>
        <dbReference type="ARBA" id="ARBA00045104"/>
    </source>
</evidence>
<feature type="region of interest" description="Disordered" evidence="11">
    <location>
        <begin position="1"/>
        <end position="45"/>
    </location>
</feature>
<comment type="catalytic activity">
    <reaction evidence="8 10">
        <text>a beta-D-Man-(1-&gt;4)-beta-D-GlcNAc-(1-&gt;4)-alpha-D-GlcNAc-diphospho-di-trans,poly-cis-dolichol + GDP-alpha-D-mannose = an alpha-D-Man-(1-&gt;3)-beta-D-Man-(1-&gt;4)-beta-D-GlcNAc-(1-&gt;4)-alpha-D-GlcNAc-diphospho-di-trans,poly-cis-dolichol + GDP + H(+)</text>
        <dbReference type="Rhea" id="RHEA:29515"/>
        <dbReference type="Rhea" id="RHEA-COMP:19511"/>
        <dbReference type="Rhea" id="RHEA-COMP:19513"/>
        <dbReference type="ChEBI" id="CHEBI:15378"/>
        <dbReference type="ChEBI" id="CHEBI:57527"/>
        <dbReference type="ChEBI" id="CHEBI:58189"/>
        <dbReference type="ChEBI" id="CHEBI:58472"/>
        <dbReference type="ChEBI" id="CHEBI:132510"/>
        <dbReference type="EC" id="2.4.1.132"/>
    </reaction>
    <physiologicalReaction direction="left-to-right" evidence="8 10">
        <dbReference type="Rhea" id="RHEA:29516"/>
    </physiologicalReaction>
</comment>
<comment type="function">
    <text evidence="10">Mannosylates Man(2)GlcNAc(2)-dolichol diphosphate and Man(1)GlcNAc(2)-dolichol diphosphate to form Man(3)GlcNAc(2)-dolichol diphosphate.</text>
</comment>
<feature type="domain" description="Glycosyl transferase family 1" evidence="12">
    <location>
        <begin position="275"/>
        <end position="440"/>
    </location>
</feature>
<comment type="subcellular location">
    <subcellularLocation>
        <location evidence="10">Endoplasmic reticulum membrane</location>
        <topology evidence="10">Single-pass membrane protein</topology>
    </subcellularLocation>
</comment>
<evidence type="ECO:0000259" key="13">
    <source>
        <dbReference type="Pfam" id="PF13439"/>
    </source>
</evidence>
<dbReference type="PANTHER" id="PTHR45918">
    <property type="entry name" value="ALPHA-1,3/1,6-MANNOSYLTRANSFERASE ALG2"/>
    <property type="match status" value="1"/>
</dbReference>
<organism evidence="14 15">
    <name type="scientific">Tetraparma gracilis</name>
    <dbReference type="NCBI Taxonomy" id="2962635"/>
    <lineage>
        <taxon>Eukaryota</taxon>
        <taxon>Sar</taxon>
        <taxon>Stramenopiles</taxon>
        <taxon>Ochrophyta</taxon>
        <taxon>Bolidophyceae</taxon>
        <taxon>Parmales</taxon>
        <taxon>Triparmaceae</taxon>
        <taxon>Tetraparma</taxon>
    </lineage>
</organism>
<dbReference type="Proteomes" id="UP001165060">
    <property type="component" value="Unassembled WGS sequence"/>
</dbReference>
<keyword evidence="7 10" id="KW-0472">Membrane</keyword>
<feature type="domain" description="Glycosyltransferase subfamily 4-like N-terminal" evidence="13">
    <location>
        <begin position="62"/>
        <end position="257"/>
    </location>
</feature>
<proteinExistence type="inferred from homology"/>
<feature type="transmembrane region" description="Helical" evidence="10">
    <location>
        <begin position="477"/>
        <end position="499"/>
    </location>
</feature>
<dbReference type="EC" id="2.4.1.257" evidence="10"/>
<evidence type="ECO:0000256" key="8">
    <source>
        <dbReference type="ARBA" id="ARBA00045103"/>
    </source>
</evidence>
<keyword evidence="3 10" id="KW-0808">Transferase</keyword>
<dbReference type="InterPro" id="IPR028098">
    <property type="entry name" value="Glyco_trans_4-like_N"/>
</dbReference>
<protein>
    <recommendedName>
        <fullName evidence="10">Alpha-1,3/1,6-mannosyltransferase ALG2</fullName>
        <ecNumber evidence="10">2.4.1.132</ecNumber>
        <ecNumber evidence="10">2.4.1.257</ecNumber>
    </recommendedName>
    <alternativeName>
        <fullName evidence="10">GDP-Man:Man(1)GlcNAc(2)-PP-Dol alpha-1,3-mannosyltransferase</fullName>
    </alternativeName>
</protein>
<evidence type="ECO:0000256" key="1">
    <source>
        <dbReference type="ARBA" id="ARBA00004922"/>
    </source>
</evidence>
<comment type="catalytic activity">
    <reaction evidence="9 10">
        <text>an alpha-D-Man-(1-&gt;3)-beta-D-Man-(1-&gt;4)-beta-D-GlcNAc-(1-&gt;4)-alpha-D-GlcNAc-diphospho-di-trans,poly-cis-dolichol + GDP-alpha-D-mannose = an alpha-D-Man-(1-&gt;3)-[alpha-D-Man-(1-&gt;6)]-beta-D-Man-(1-&gt;4)-beta-D-GlcNAc-(1-&gt;4)-alpha-D-GlcNAc-diphospho-di-trans,poly-cis-dolichol + GDP + H(+)</text>
        <dbReference type="Rhea" id="RHEA:29519"/>
        <dbReference type="Rhea" id="RHEA-COMP:19513"/>
        <dbReference type="Rhea" id="RHEA-COMP:19515"/>
        <dbReference type="ChEBI" id="CHEBI:15378"/>
        <dbReference type="ChEBI" id="CHEBI:57527"/>
        <dbReference type="ChEBI" id="CHEBI:58189"/>
        <dbReference type="ChEBI" id="CHEBI:132510"/>
        <dbReference type="ChEBI" id="CHEBI:132511"/>
        <dbReference type="EC" id="2.4.1.257"/>
    </reaction>
    <physiologicalReaction direction="left-to-right" evidence="9 10">
        <dbReference type="Rhea" id="RHEA:29520"/>
    </physiologicalReaction>
</comment>
<name>A0ABQ6M609_9STRA</name>
<keyword evidence="5" id="KW-0256">Endoplasmic reticulum</keyword>
<keyword evidence="15" id="KW-1185">Reference proteome</keyword>
<dbReference type="SUPFAM" id="SSF53756">
    <property type="entry name" value="UDP-Glycosyltransferase/glycogen phosphorylase"/>
    <property type="match status" value="1"/>
</dbReference>
<evidence type="ECO:0000259" key="12">
    <source>
        <dbReference type="Pfam" id="PF00534"/>
    </source>
</evidence>
<keyword evidence="6 10" id="KW-1133">Transmembrane helix</keyword>
<evidence type="ECO:0000256" key="11">
    <source>
        <dbReference type="SAM" id="MobiDB-lite"/>
    </source>
</evidence>
<comment type="pathway">
    <text evidence="1 10">Protein modification; protein glycosylation.</text>
</comment>
<dbReference type="Pfam" id="PF13439">
    <property type="entry name" value="Glyco_transf_4"/>
    <property type="match status" value="1"/>
</dbReference>
<dbReference type="Gene3D" id="3.40.50.2000">
    <property type="entry name" value="Glycogen Phosphorylase B"/>
    <property type="match status" value="2"/>
</dbReference>
<keyword evidence="2 10" id="KW-0328">Glycosyltransferase</keyword>
<evidence type="ECO:0000313" key="15">
    <source>
        <dbReference type="Proteomes" id="UP001165060"/>
    </source>
</evidence>
<evidence type="ECO:0000256" key="2">
    <source>
        <dbReference type="ARBA" id="ARBA00022676"/>
    </source>
</evidence>
<gene>
    <name evidence="14" type="ORF">TeGR_g9035</name>
</gene>
<sequence>MTSPPSPALPPAPPGAAPTGAASPAPPGAASPAPPGAASPAAPPFAPPSAPRVAFIHLDLGIGGAESLMLSMAECLPPSHVTFYTCHCDPAHCYDQVKAPGGALAARVLRRGAFLPAELRGRFTALLSHARVLFLALCLLLDTYILDRGRRYDVVLVDVLPTPLPLLRLLLPAAATLYYCHFPDKYLVRNTVNGRLVERASLLRRLYRLPVDALENLCTKSADLTAVNSRFTAATFESAFPDIPDAPTVLYPAINLSQFIPPAPPAAKAQALGRSLTLLSMNRFERKKNVGLALEAFGLLRDRLPGGKRDRARLVVAGGYDPRNKENLEYMEELKGRARELGIERHVDFRPSVSDEERADLLQSSLCLLYTPDREHFGIVPLEAMYAGSPVIAVASGGPLETVVDGETGFLREGTPEAFAEAAGRLARDVGLACRMGQRGNAHVREKFGLETFEGNFRRLLGESGERGRRRRAEAAGWGRLLLTVALAVVLPVISAWAFR</sequence>
<comment type="similarity">
    <text evidence="10">Belongs to the glycosyltransferase group 1 family.</text>
</comment>
<comment type="caution">
    <text evidence="14">The sequence shown here is derived from an EMBL/GenBank/DDBJ whole genome shotgun (WGS) entry which is preliminary data.</text>
</comment>
<evidence type="ECO:0000256" key="4">
    <source>
        <dbReference type="ARBA" id="ARBA00022692"/>
    </source>
</evidence>
<evidence type="ECO:0000313" key="14">
    <source>
        <dbReference type="EMBL" id="GMI20156.1"/>
    </source>
</evidence>
<dbReference type="PANTHER" id="PTHR45918:SF1">
    <property type="entry name" value="ALPHA-1,3_1,6-MANNOSYLTRANSFERASE ALG2"/>
    <property type="match status" value="1"/>
</dbReference>
<feature type="compositionally biased region" description="Pro residues" evidence="11">
    <location>
        <begin position="1"/>
        <end position="16"/>
    </location>
</feature>
<evidence type="ECO:0000256" key="7">
    <source>
        <dbReference type="ARBA" id="ARBA00023136"/>
    </source>
</evidence>